<evidence type="ECO:0000313" key="2">
    <source>
        <dbReference type="Proteomes" id="UP001595897"/>
    </source>
</evidence>
<evidence type="ECO:0000313" key="1">
    <source>
        <dbReference type="EMBL" id="MFC4701595.1"/>
    </source>
</evidence>
<keyword evidence="2" id="KW-1185">Reference proteome</keyword>
<dbReference type="InterPro" id="IPR007711">
    <property type="entry name" value="HigB-1"/>
</dbReference>
<protein>
    <submittedName>
        <fullName evidence="1">Type II toxin-antitoxin system RelE/ParE family toxin</fullName>
    </submittedName>
</protein>
<dbReference type="Proteomes" id="UP001595897">
    <property type="component" value="Unassembled WGS sequence"/>
</dbReference>
<proteinExistence type="predicted"/>
<dbReference type="Gene3D" id="3.30.2310.20">
    <property type="entry name" value="RelE-like"/>
    <property type="match status" value="1"/>
</dbReference>
<dbReference type="InterPro" id="IPR035093">
    <property type="entry name" value="RelE/ParE_toxin_dom_sf"/>
</dbReference>
<dbReference type="RefSeq" id="WP_382410224.1">
    <property type="nucleotide sequence ID" value="NZ_JBHSGU010000019.1"/>
</dbReference>
<sequence length="92" mass="10753">MIKSFKHKGLKLFYEKGKTAGIQTHHAKKLRMQLATIDTANEIDDVNIAGFSLHRLKGERSNIWSISVNENWRVTFEFKVGNAYILNYEDYY</sequence>
<gene>
    <name evidence="1" type="ORF">ACFO4O_15675</name>
</gene>
<dbReference type="PANTHER" id="PTHR40266:SF2">
    <property type="entry name" value="TOXIN HIGB-1"/>
    <property type="match status" value="1"/>
</dbReference>
<reference evidence="2" key="1">
    <citation type="journal article" date="2019" name="Int. J. Syst. Evol. Microbiol.">
        <title>The Global Catalogue of Microorganisms (GCM) 10K type strain sequencing project: providing services to taxonomists for standard genome sequencing and annotation.</title>
        <authorList>
            <consortium name="The Broad Institute Genomics Platform"/>
            <consortium name="The Broad Institute Genome Sequencing Center for Infectious Disease"/>
            <person name="Wu L."/>
            <person name="Ma J."/>
        </authorList>
    </citation>
    <scope>NUCLEOTIDE SEQUENCE [LARGE SCALE GENOMIC DNA]</scope>
    <source>
        <strain evidence="2">KACC 12507</strain>
    </source>
</reference>
<dbReference type="SUPFAM" id="SSF143011">
    <property type="entry name" value="RelE-like"/>
    <property type="match status" value="1"/>
</dbReference>
<dbReference type="PANTHER" id="PTHR40266">
    <property type="entry name" value="TOXIN HIGB-1"/>
    <property type="match status" value="1"/>
</dbReference>
<accession>A0ABV9LZ52</accession>
<organism evidence="1 2">
    <name type="scientific">Glaciecola siphonariae</name>
    <dbReference type="NCBI Taxonomy" id="521012"/>
    <lineage>
        <taxon>Bacteria</taxon>
        <taxon>Pseudomonadati</taxon>
        <taxon>Pseudomonadota</taxon>
        <taxon>Gammaproteobacteria</taxon>
        <taxon>Alteromonadales</taxon>
        <taxon>Alteromonadaceae</taxon>
        <taxon>Glaciecola</taxon>
    </lineage>
</organism>
<dbReference type="EMBL" id="JBHSGU010000019">
    <property type="protein sequence ID" value="MFC4701595.1"/>
    <property type="molecule type" value="Genomic_DNA"/>
</dbReference>
<comment type="caution">
    <text evidence="1">The sequence shown here is derived from an EMBL/GenBank/DDBJ whole genome shotgun (WGS) entry which is preliminary data.</text>
</comment>
<name>A0ABV9LZ52_9ALTE</name>
<dbReference type="Pfam" id="PF05015">
    <property type="entry name" value="HigB-like_toxin"/>
    <property type="match status" value="1"/>
</dbReference>